<evidence type="ECO:0000256" key="8">
    <source>
        <dbReference type="ARBA" id="ARBA00066766"/>
    </source>
</evidence>
<evidence type="ECO:0000256" key="5">
    <source>
        <dbReference type="ARBA" id="ARBA00023204"/>
    </source>
</evidence>
<feature type="binding site" evidence="9">
    <location>
        <position position="179"/>
    </location>
    <ligand>
        <name>Zn(2+)</name>
        <dbReference type="ChEBI" id="CHEBI:29105"/>
    </ligand>
</feature>
<keyword evidence="11" id="KW-1185">Reference proteome</keyword>
<keyword evidence="4 9" id="KW-0862">Zinc</keyword>
<dbReference type="EC" id="3.2.2.20" evidence="8"/>
<comment type="catalytic activity">
    <reaction evidence="6">
        <text>Hydrolysis of alkylated DNA, releasing 3-methyladenine.</text>
        <dbReference type="EC" id="3.2.2.20"/>
    </reaction>
</comment>
<dbReference type="PANTHER" id="PTHR30037:SF4">
    <property type="entry name" value="DNA-3-METHYLADENINE GLYCOSYLASE I"/>
    <property type="match status" value="1"/>
</dbReference>
<evidence type="ECO:0000313" key="11">
    <source>
        <dbReference type="Proteomes" id="UP000729733"/>
    </source>
</evidence>
<comment type="caution">
    <text evidence="10">The sequence shown here is derived from an EMBL/GenBank/DDBJ whole genome shotgun (WGS) entry which is preliminary data.</text>
</comment>
<dbReference type="GO" id="GO:0006284">
    <property type="term" value="P:base-excision repair"/>
    <property type="evidence" value="ECO:0007669"/>
    <property type="project" value="InterPro"/>
</dbReference>
<sequence length="196" mass="22603">MNRCTWVKNDPLEIAYHDDEWGVPITDDQKLFEFLILEGAQAGLSWSTVLKKRENYRQAFANFDPERVAQFNEQKQQELKQNSGIIRNKLKIASAVTNARLFLDMQAEYGSFASYIWQFVGNKPIQNHWENLEQVPATTPQSEAMSKELKKRGFKFVGSTICYAFMQATGMVNDHTTDCFCYEKIKAMKSEINVGH</sequence>
<evidence type="ECO:0000256" key="6">
    <source>
        <dbReference type="ARBA" id="ARBA00052558"/>
    </source>
</evidence>
<protein>
    <recommendedName>
        <fullName evidence="8">DNA-3-methyladenine glycosylase I</fullName>
        <ecNumber evidence="8">3.2.2.20</ecNumber>
    </recommendedName>
</protein>
<feature type="binding site" evidence="9">
    <location>
        <position position="175"/>
    </location>
    <ligand>
        <name>Zn(2+)</name>
        <dbReference type="ChEBI" id="CHEBI:29105"/>
    </ligand>
</feature>
<dbReference type="NCBIfam" id="TIGR00624">
    <property type="entry name" value="tag"/>
    <property type="match status" value="1"/>
</dbReference>
<feature type="binding site" evidence="9">
    <location>
        <position position="17"/>
    </location>
    <ligand>
        <name>Zn(2+)</name>
        <dbReference type="ChEBI" id="CHEBI:29105"/>
    </ligand>
</feature>
<dbReference type="AlphaFoldDB" id="A0A964FG13"/>
<dbReference type="GO" id="GO:0046872">
    <property type="term" value="F:metal ion binding"/>
    <property type="evidence" value="ECO:0007669"/>
    <property type="project" value="UniProtKB-KW"/>
</dbReference>
<dbReference type="InterPro" id="IPR005019">
    <property type="entry name" value="Adenine_glyco"/>
</dbReference>
<keyword evidence="5" id="KW-0234">DNA repair</keyword>
<dbReference type="EMBL" id="JADWDC010000043">
    <property type="protein sequence ID" value="MCC0178450.1"/>
    <property type="molecule type" value="Genomic_DNA"/>
</dbReference>
<dbReference type="InterPro" id="IPR052891">
    <property type="entry name" value="DNA-3mA_glycosylase"/>
</dbReference>
<dbReference type="Pfam" id="PF03352">
    <property type="entry name" value="Adenine_glyco"/>
    <property type="match status" value="1"/>
</dbReference>
<keyword evidence="1 9" id="KW-0479">Metal-binding</keyword>
<gene>
    <name evidence="10" type="ORF">I4641_15850</name>
</gene>
<dbReference type="InterPro" id="IPR011257">
    <property type="entry name" value="DNA_glycosylase"/>
</dbReference>
<reference evidence="10" key="1">
    <citation type="journal article" date="2021" name="Antonie Van Leeuwenhoek">
        <title>Draft genome and description of Waterburya agarophytonicola gen. nov. sp. nov. (Pleurocapsales, Cyanobacteria): a seaweed symbiont.</title>
        <authorList>
            <person name="Bonthond G."/>
            <person name="Shalygin S."/>
            <person name="Bayer T."/>
            <person name="Weinberger F."/>
        </authorList>
    </citation>
    <scope>NUCLEOTIDE SEQUENCE</scope>
    <source>
        <strain evidence="10">KI4</strain>
    </source>
</reference>
<keyword evidence="3" id="KW-0378">Hydrolase</keyword>
<evidence type="ECO:0000256" key="9">
    <source>
        <dbReference type="PIRSR" id="PIRSR604597-1"/>
    </source>
</evidence>
<keyword evidence="2" id="KW-0227">DNA damage</keyword>
<name>A0A964FG13_9CYAN</name>
<dbReference type="RefSeq" id="WP_229641534.1">
    <property type="nucleotide sequence ID" value="NZ_JADWDC010000043.1"/>
</dbReference>
<proteinExistence type="predicted"/>
<evidence type="ECO:0000256" key="7">
    <source>
        <dbReference type="ARBA" id="ARBA00057608"/>
    </source>
</evidence>
<evidence type="ECO:0000256" key="1">
    <source>
        <dbReference type="ARBA" id="ARBA00022723"/>
    </source>
</evidence>
<dbReference type="SUPFAM" id="SSF48150">
    <property type="entry name" value="DNA-glycosylase"/>
    <property type="match status" value="1"/>
</dbReference>
<dbReference type="GO" id="GO:0008725">
    <property type="term" value="F:DNA-3-methyladenine glycosylase activity"/>
    <property type="evidence" value="ECO:0007669"/>
    <property type="project" value="UniProtKB-EC"/>
</dbReference>
<dbReference type="PANTHER" id="PTHR30037">
    <property type="entry name" value="DNA-3-METHYLADENINE GLYCOSYLASE 1"/>
    <property type="match status" value="1"/>
</dbReference>
<feature type="binding site" evidence="9">
    <location>
        <position position="4"/>
    </location>
    <ligand>
        <name>Zn(2+)</name>
        <dbReference type="ChEBI" id="CHEBI:29105"/>
    </ligand>
</feature>
<evidence type="ECO:0000256" key="4">
    <source>
        <dbReference type="ARBA" id="ARBA00022833"/>
    </source>
</evidence>
<dbReference type="FunFam" id="1.10.340.30:FF:000009">
    <property type="entry name" value="DNA-3-methyladenine glycosylase I"/>
    <property type="match status" value="1"/>
</dbReference>
<dbReference type="Gene3D" id="1.10.340.30">
    <property type="entry name" value="Hypothetical protein, domain 2"/>
    <property type="match status" value="1"/>
</dbReference>
<evidence type="ECO:0000256" key="3">
    <source>
        <dbReference type="ARBA" id="ARBA00022801"/>
    </source>
</evidence>
<evidence type="ECO:0000256" key="2">
    <source>
        <dbReference type="ARBA" id="ARBA00022763"/>
    </source>
</evidence>
<accession>A0A964FG13</accession>
<dbReference type="Proteomes" id="UP000729733">
    <property type="component" value="Unassembled WGS sequence"/>
</dbReference>
<organism evidence="10 11">
    <name type="scientific">Waterburya agarophytonicola KI4</name>
    <dbReference type="NCBI Taxonomy" id="2874699"/>
    <lineage>
        <taxon>Bacteria</taxon>
        <taxon>Bacillati</taxon>
        <taxon>Cyanobacteriota</taxon>
        <taxon>Cyanophyceae</taxon>
        <taxon>Pleurocapsales</taxon>
        <taxon>Hyellaceae</taxon>
        <taxon>Waterburya</taxon>
        <taxon>Waterburya agarophytonicola</taxon>
    </lineage>
</organism>
<comment type="function">
    <text evidence="7">Hydrolysis of the deoxyribose N-glycosidic bond to excise 3-methyladenine from the damaged DNA polymer formed by alkylation lesions.</text>
</comment>
<dbReference type="InterPro" id="IPR004597">
    <property type="entry name" value="Tag"/>
</dbReference>
<evidence type="ECO:0000313" key="10">
    <source>
        <dbReference type="EMBL" id="MCC0178450.1"/>
    </source>
</evidence>